<evidence type="ECO:0000313" key="11">
    <source>
        <dbReference type="Proteomes" id="UP001642540"/>
    </source>
</evidence>
<accession>A0ABP1PMX5</accession>
<comment type="similarity">
    <text evidence="2 8">Belongs to the calreticulin family.</text>
</comment>
<proteinExistence type="inferred from homology"/>
<dbReference type="PRINTS" id="PR00626">
    <property type="entry name" value="CALRETICULIN"/>
</dbReference>
<sequence length="647" mass="73874">MGPRKFVHPALPGILLFLLTFSSIVQSHSNQESQKVDDNDLNDDVEGVSMKLDDYEIEYKTPVPSESVHFYETFDDTDEAKKRWIVSRAQKEDNENVFKYEGRWEFDLPERRIFPNDRALVLHSKAKHAAISAKLDRKFEFNQKPLIVQYEVTFQNGMDCGGAYIKLLSDTKDMKLDEFHDRTPYTIMFGPDKCGSDIKLHFIFRHKNPLNGTFEEKHSKRPSNRVEDAFNDKKPHLYRLVLKPTNRFEVFVDGLLINQGSLLEDMEPPVNPPIEVEDPNDKKPADWDERERIPDDNSGKPVDWDEDAPPKIPDPSAQTPSGWLEDEPEMIPDPGATMPEDWDESMDGSWEAPLIPNPKCEDAIGCGPWTAPLIENPNFRGKWQPPMIDNPNFKGKWSRRKIPNPDYFEDKEPFKMAPIGAVGLEIWTMTDLVLFDNFIVSDKEAIVNEFTENTFNLKTRALERDSRGVIDRIINYSNSHPWLYAVYTIVIGLPVVLIIAFCCGGSQDKKSDPAASTEQDEDADENDQPTRGPPVRENLQRSKHTVTQAAAERTVNNSRVGMSKDDLEQEQPEEEDAEEEGDVEVIDNVEDTDDQETGEVANEQSDESEENSEEVEEIPAEEDEVVLPEPEDPQAAAGLKKRRIRRD</sequence>
<comment type="caution">
    <text evidence="10">The sequence shown here is derived from an EMBL/GenBank/DDBJ whole genome shotgun (WGS) entry which is preliminary data.</text>
</comment>
<feature type="region of interest" description="Disordered" evidence="9">
    <location>
        <begin position="508"/>
        <end position="647"/>
    </location>
</feature>
<dbReference type="PANTHER" id="PTHR11073:SF1">
    <property type="entry name" value="CALNEXIN 14D-RELATED"/>
    <property type="match status" value="1"/>
</dbReference>
<evidence type="ECO:0008006" key="12">
    <source>
        <dbReference type="Google" id="ProtNLM"/>
    </source>
</evidence>
<keyword evidence="11" id="KW-1185">Reference proteome</keyword>
<dbReference type="InterPro" id="IPR013320">
    <property type="entry name" value="ConA-like_dom_sf"/>
</dbReference>
<dbReference type="PANTHER" id="PTHR11073">
    <property type="entry name" value="CALRETICULIN AND CALNEXIN"/>
    <property type="match status" value="1"/>
</dbReference>
<evidence type="ECO:0000256" key="6">
    <source>
        <dbReference type="ARBA" id="ARBA00023136"/>
    </source>
</evidence>
<keyword evidence="8" id="KW-0732">Signal</keyword>
<keyword evidence="3 8" id="KW-0812">Transmembrane</keyword>
<keyword evidence="7 8" id="KW-0143">Chaperone</keyword>
<evidence type="ECO:0000256" key="9">
    <source>
        <dbReference type="SAM" id="MobiDB-lite"/>
    </source>
</evidence>
<evidence type="ECO:0000256" key="5">
    <source>
        <dbReference type="ARBA" id="ARBA00022989"/>
    </source>
</evidence>
<keyword evidence="5 8" id="KW-1133">Transmembrane helix</keyword>
<evidence type="ECO:0000256" key="7">
    <source>
        <dbReference type="ARBA" id="ARBA00023186"/>
    </source>
</evidence>
<feature type="region of interest" description="Disordered" evidence="9">
    <location>
        <begin position="263"/>
        <end position="329"/>
    </location>
</feature>
<evidence type="ECO:0000256" key="4">
    <source>
        <dbReference type="ARBA" id="ARBA00022824"/>
    </source>
</evidence>
<protein>
    <recommendedName>
        <fullName evidence="12">Calnexin</fullName>
    </recommendedName>
</protein>
<evidence type="ECO:0000256" key="8">
    <source>
        <dbReference type="RuleBase" id="RU362126"/>
    </source>
</evidence>
<evidence type="ECO:0000256" key="3">
    <source>
        <dbReference type="ARBA" id="ARBA00022692"/>
    </source>
</evidence>
<dbReference type="Pfam" id="PF00262">
    <property type="entry name" value="Calreticulin"/>
    <property type="match status" value="1"/>
</dbReference>
<keyword evidence="4 8" id="KW-0256">Endoplasmic reticulum</keyword>
<dbReference type="PROSITE" id="PS00804">
    <property type="entry name" value="CALRETICULIN_2"/>
    <property type="match status" value="1"/>
</dbReference>
<dbReference type="InterPro" id="IPR018124">
    <property type="entry name" value="Calret/calnex_CS"/>
</dbReference>
<evidence type="ECO:0000256" key="1">
    <source>
        <dbReference type="ARBA" id="ARBA00004389"/>
    </source>
</evidence>
<comment type="subcellular location">
    <subcellularLocation>
        <location evidence="1">Endoplasmic reticulum membrane</location>
        <topology evidence="1">Single-pass membrane protein</topology>
    </subcellularLocation>
</comment>
<reference evidence="10 11" key="1">
    <citation type="submission" date="2024-08" db="EMBL/GenBank/DDBJ databases">
        <authorList>
            <person name="Cucini C."/>
            <person name="Frati F."/>
        </authorList>
    </citation>
    <scope>NUCLEOTIDE SEQUENCE [LARGE SCALE GENOMIC DNA]</scope>
</reference>
<keyword evidence="6 8" id="KW-0472">Membrane</keyword>
<feature type="compositionally biased region" description="Acidic residues" evidence="9">
    <location>
        <begin position="518"/>
        <end position="527"/>
    </location>
</feature>
<feature type="compositionally biased region" description="Basic and acidic residues" evidence="9">
    <location>
        <begin position="279"/>
        <end position="298"/>
    </location>
</feature>
<feature type="signal peptide" evidence="8">
    <location>
        <begin position="1"/>
        <end position="27"/>
    </location>
</feature>
<name>A0ABP1PMX5_9HEXA</name>
<dbReference type="EMBL" id="CAXLJM020000006">
    <property type="protein sequence ID" value="CAL8071593.1"/>
    <property type="molecule type" value="Genomic_DNA"/>
</dbReference>
<feature type="compositionally biased region" description="Acidic residues" evidence="9">
    <location>
        <begin position="604"/>
        <end position="632"/>
    </location>
</feature>
<evidence type="ECO:0000256" key="2">
    <source>
        <dbReference type="ARBA" id="ARBA00010983"/>
    </source>
</evidence>
<gene>
    <name evidence="10" type="ORF">ODALV1_LOCUS1789</name>
</gene>
<dbReference type="Gene3D" id="2.60.120.200">
    <property type="match status" value="1"/>
</dbReference>
<dbReference type="InterPro" id="IPR001580">
    <property type="entry name" value="Calret/calnex"/>
</dbReference>
<dbReference type="SUPFAM" id="SSF49899">
    <property type="entry name" value="Concanavalin A-like lectins/glucanases"/>
    <property type="match status" value="1"/>
</dbReference>
<dbReference type="Proteomes" id="UP001642540">
    <property type="component" value="Unassembled WGS sequence"/>
</dbReference>
<dbReference type="InterPro" id="IPR009033">
    <property type="entry name" value="Calreticulin/calnexin_P_dom_sf"/>
</dbReference>
<feature type="transmembrane region" description="Helical" evidence="8">
    <location>
        <begin position="482"/>
        <end position="503"/>
    </location>
</feature>
<evidence type="ECO:0000313" key="10">
    <source>
        <dbReference type="EMBL" id="CAL8071593.1"/>
    </source>
</evidence>
<dbReference type="Gene3D" id="2.10.250.10">
    <property type="entry name" value="Calreticulin/calnexin, P domain"/>
    <property type="match status" value="1"/>
</dbReference>
<organism evidence="10 11">
    <name type="scientific">Orchesella dallaii</name>
    <dbReference type="NCBI Taxonomy" id="48710"/>
    <lineage>
        <taxon>Eukaryota</taxon>
        <taxon>Metazoa</taxon>
        <taxon>Ecdysozoa</taxon>
        <taxon>Arthropoda</taxon>
        <taxon>Hexapoda</taxon>
        <taxon>Collembola</taxon>
        <taxon>Entomobryomorpha</taxon>
        <taxon>Entomobryoidea</taxon>
        <taxon>Orchesellidae</taxon>
        <taxon>Orchesellinae</taxon>
        <taxon>Orchesella</taxon>
    </lineage>
</organism>
<feature type="compositionally biased region" description="Acidic residues" evidence="9">
    <location>
        <begin position="567"/>
        <end position="597"/>
    </location>
</feature>
<dbReference type="SUPFAM" id="SSF63887">
    <property type="entry name" value="P-domain of calnexin/calreticulin"/>
    <property type="match status" value="1"/>
</dbReference>
<feature type="chain" id="PRO_5045008824" description="Calnexin" evidence="8">
    <location>
        <begin position="28"/>
        <end position="647"/>
    </location>
</feature>